<dbReference type="CDD" id="cd04301">
    <property type="entry name" value="NAT_SF"/>
    <property type="match status" value="1"/>
</dbReference>
<dbReference type="InterPro" id="IPR050769">
    <property type="entry name" value="NAT_camello-type"/>
</dbReference>
<dbReference type="RefSeq" id="WP_125903462.1">
    <property type="nucleotide sequence ID" value="NZ_RWGW01000005.1"/>
</dbReference>
<dbReference type="InterPro" id="IPR016181">
    <property type="entry name" value="Acyl_CoA_acyltransferase"/>
</dbReference>
<dbReference type="EMBL" id="RWGW01000005">
    <property type="protein sequence ID" value="RSK35576.1"/>
    <property type="molecule type" value="Genomic_DNA"/>
</dbReference>
<sequence length="151" mass="16858">MRIEEITGLREAYLPLLMLADEGEEVVRKYLDDGQLFAAASGDEVLGVALYVPVDEETVELKNIALDGASRGKGIGRALIEDGIFRYTALGFRRMVVGTANSSIGNLAFYQKCGFRMSHIRRDFFLSYPEPIWENGIRAIDMVMFERGLGD</sequence>
<name>A0ABX9ZFH7_9BACL</name>
<comment type="caution">
    <text evidence="3">The sequence shown here is derived from an EMBL/GenBank/DDBJ whole genome shotgun (WGS) entry which is preliminary data.</text>
</comment>
<accession>A0ABX9ZFH7</accession>
<dbReference type="Gene3D" id="3.40.630.30">
    <property type="match status" value="1"/>
</dbReference>
<keyword evidence="1" id="KW-0808">Transferase</keyword>
<dbReference type="Proteomes" id="UP000272481">
    <property type="component" value="Unassembled WGS sequence"/>
</dbReference>
<dbReference type="PANTHER" id="PTHR13947:SF37">
    <property type="entry name" value="LD18367P"/>
    <property type="match status" value="1"/>
</dbReference>
<protein>
    <submittedName>
        <fullName evidence="3">GNAT family N-acetyltransferase</fullName>
    </submittedName>
</protein>
<evidence type="ECO:0000256" key="1">
    <source>
        <dbReference type="ARBA" id="ARBA00022679"/>
    </source>
</evidence>
<organism evidence="3 4">
    <name type="scientific">Bhargavaea beijingensis</name>
    <dbReference type="NCBI Taxonomy" id="426756"/>
    <lineage>
        <taxon>Bacteria</taxon>
        <taxon>Bacillati</taxon>
        <taxon>Bacillota</taxon>
        <taxon>Bacilli</taxon>
        <taxon>Bacillales</taxon>
        <taxon>Caryophanaceae</taxon>
        <taxon>Bhargavaea</taxon>
    </lineage>
</organism>
<reference evidence="3 4" key="1">
    <citation type="submission" date="2018-12" db="EMBL/GenBank/DDBJ databases">
        <title>Comparitive functional genomics of dry heat resistant strains isolated from the viking spacecraft.</title>
        <authorList>
            <person name="Seuylemezian A."/>
            <person name="Vaishampayan P."/>
        </authorList>
    </citation>
    <scope>NUCLEOTIDE SEQUENCE [LARGE SCALE GENOMIC DNA]</scope>
    <source>
        <strain evidence="3 4">M6-11</strain>
    </source>
</reference>
<dbReference type="InterPro" id="IPR000182">
    <property type="entry name" value="GNAT_dom"/>
</dbReference>
<dbReference type="PANTHER" id="PTHR13947">
    <property type="entry name" value="GNAT FAMILY N-ACETYLTRANSFERASE"/>
    <property type="match status" value="1"/>
</dbReference>
<proteinExistence type="predicted"/>
<keyword evidence="4" id="KW-1185">Reference proteome</keyword>
<evidence type="ECO:0000313" key="4">
    <source>
        <dbReference type="Proteomes" id="UP000272481"/>
    </source>
</evidence>
<dbReference type="Pfam" id="PF00583">
    <property type="entry name" value="Acetyltransf_1"/>
    <property type="match status" value="1"/>
</dbReference>
<gene>
    <name evidence="3" type="ORF">EJA12_03105</name>
</gene>
<evidence type="ECO:0000313" key="3">
    <source>
        <dbReference type="EMBL" id="RSK35576.1"/>
    </source>
</evidence>
<dbReference type="PROSITE" id="PS51186">
    <property type="entry name" value="GNAT"/>
    <property type="match status" value="1"/>
</dbReference>
<dbReference type="SUPFAM" id="SSF55729">
    <property type="entry name" value="Acyl-CoA N-acyltransferases (Nat)"/>
    <property type="match status" value="1"/>
</dbReference>
<feature type="domain" description="N-acetyltransferase" evidence="2">
    <location>
        <begin position="1"/>
        <end position="147"/>
    </location>
</feature>
<evidence type="ECO:0000259" key="2">
    <source>
        <dbReference type="PROSITE" id="PS51186"/>
    </source>
</evidence>